<name>A0A2N0P3K4_9GLOM</name>
<dbReference type="VEuPathDB" id="FungiDB:RhiirA1_462223"/>
<reference evidence="2 3" key="3">
    <citation type="submission" date="2017-10" db="EMBL/GenBank/DDBJ databases">
        <title>Extensive intraspecific genome diversity in a model arbuscular mycorrhizal fungus.</title>
        <authorList>
            <person name="Chen E.C.H."/>
            <person name="Morin E."/>
            <person name="Baudet D."/>
            <person name="Noel J."/>
            <person name="Ndikumana S."/>
            <person name="Charron P."/>
            <person name="St-Onge C."/>
            <person name="Giorgi J."/>
            <person name="Grigoriev I.V."/>
            <person name="Roux C."/>
            <person name="Martin F.M."/>
            <person name="Corradi N."/>
        </authorList>
    </citation>
    <scope>NUCLEOTIDE SEQUENCE [LARGE SCALE GENOMIC DNA]</scope>
    <source>
        <strain evidence="2 3">A1</strain>
    </source>
</reference>
<organism evidence="1 4">
    <name type="scientific">Rhizophagus irregularis</name>
    <dbReference type="NCBI Taxonomy" id="588596"/>
    <lineage>
        <taxon>Eukaryota</taxon>
        <taxon>Fungi</taxon>
        <taxon>Fungi incertae sedis</taxon>
        <taxon>Mucoromycota</taxon>
        <taxon>Glomeromycotina</taxon>
        <taxon>Glomeromycetes</taxon>
        <taxon>Glomerales</taxon>
        <taxon>Glomeraceae</taxon>
        <taxon>Rhizophagus</taxon>
    </lineage>
</organism>
<comment type="caution">
    <text evidence="1">The sequence shown here is derived from an EMBL/GenBank/DDBJ whole genome shotgun (WGS) entry which is preliminary data.</text>
</comment>
<evidence type="ECO:0000313" key="1">
    <source>
        <dbReference type="EMBL" id="PKC01419.1"/>
    </source>
</evidence>
<reference evidence="2 3" key="4">
    <citation type="submission" date="2017-10" db="EMBL/GenBank/DDBJ databases">
        <title>Genome analyses suggest a sexual origin of heterokaryosis in a supposedly ancient asexual fungus.</title>
        <authorList>
            <person name="Corradi N."/>
            <person name="Sedzielewska K."/>
            <person name="Noel J."/>
            <person name="Charron P."/>
            <person name="Farinelli L."/>
            <person name="Marton T."/>
            <person name="Kruger M."/>
            <person name="Pelin A."/>
            <person name="Brachmann A."/>
            <person name="Corradi N."/>
        </authorList>
    </citation>
    <scope>NUCLEOTIDE SEQUENCE [LARGE SCALE GENOMIC DNA]</scope>
    <source>
        <strain evidence="2 3">A1</strain>
    </source>
</reference>
<dbReference type="AlphaFoldDB" id="A0A2N0P3K4"/>
<evidence type="ECO:0000313" key="2">
    <source>
        <dbReference type="EMBL" id="PKC64576.1"/>
    </source>
</evidence>
<reference evidence="1 4" key="1">
    <citation type="submission" date="2016-04" db="EMBL/GenBank/DDBJ databases">
        <title>Genome analyses suggest a sexual origin of heterokaryosis in a supposedly ancient asexual fungus.</title>
        <authorList>
            <person name="Ropars J."/>
            <person name="Sedzielewska K."/>
            <person name="Noel J."/>
            <person name="Charron P."/>
            <person name="Farinelli L."/>
            <person name="Marton T."/>
            <person name="Kruger M."/>
            <person name="Pelin A."/>
            <person name="Brachmann A."/>
            <person name="Corradi N."/>
        </authorList>
    </citation>
    <scope>NUCLEOTIDE SEQUENCE [LARGE SCALE GENOMIC DNA]</scope>
    <source>
        <strain evidence="1 4">A5</strain>
    </source>
</reference>
<dbReference type="Proteomes" id="UP000232688">
    <property type="component" value="Unassembled WGS sequence"/>
</dbReference>
<accession>A0A2N0P3K4</accession>
<dbReference type="EMBL" id="LLXH01000623">
    <property type="protein sequence ID" value="PKC64576.1"/>
    <property type="molecule type" value="Genomic_DNA"/>
</dbReference>
<protein>
    <submittedName>
        <fullName evidence="1">Uncharacterized protein</fullName>
    </submittedName>
</protein>
<proteinExistence type="predicted"/>
<reference evidence="1 4" key="2">
    <citation type="submission" date="2017-09" db="EMBL/GenBank/DDBJ databases">
        <title>Extensive intraspecific genome diversity in a model arbuscular mycorrhizal fungus.</title>
        <authorList>
            <person name="Chen E.C."/>
            <person name="Morin E."/>
            <person name="Beaudet D."/>
            <person name="Noel J."/>
            <person name="Ndikumana S."/>
            <person name="Charron P."/>
            <person name="St-Onge C."/>
            <person name="Giorgi J."/>
            <person name="Grigoriev I.V."/>
            <person name="Roux C."/>
            <person name="Martin F.M."/>
            <person name="Corradi N."/>
        </authorList>
    </citation>
    <scope>NUCLEOTIDE SEQUENCE [LARGE SCALE GENOMIC DNA]</scope>
    <source>
        <strain evidence="1 4">A5</strain>
    </source>
</reference>
<dbReference type="EMBL" id="LLXJ01001615">
    <property type="protein sequence ID" value="PKC01419.1"/>
    <property type="molecule type" value="Genomic_DNA"/>
</dbReference>
<evidence type="ECO:0000313" key="4">
    <source>
        <dbReference type="Proteomes" id="UP000232722"/>
    </source>
</evidence>
<sequence>MTLPLNKKDANLDPKIRPSHILISLSPPTICSSWSFHPFTANFMVPRRTHGPQTSLWLVLYTSNFLHSGGWSSHIQHPSDLELDLVNSFSICKFNFFSVSFSLIPMGMT</sequence>
<gene>
    <name evidence="2" type="ORF">RhiirA1_462223</name>
    <name evidence="1" type="ORF">RhiirA5_426745</name>
</gene>
<evidence type="ECO:0000313" key="3">
    <source>
        <dbReference type="Proteomes" id="UP000232688"/>
    </source>
</evidence>
<dbReference type="Proteomes" id="UP000232722">
    <property type="component" value="Unassembled WGS sequence"/>
</dbReference>